<organism evidence="5 6">
    <name type="scientific">Lolium multiflorum</name>
    <name type="common">Italian ryegrass</name>
    <name type="synonym">Lolium perenne subsp. multiflorum</name>
    <dbReference type="NCBI Taxonomy" id="4521"/>
    <lineage>
        <taxon>Eukaryota</taxon>
        <taxon>Viridiplantae</taxon>
        <taxon>Streptophyta</taxon>
        <taxon>Embryophyta</taxon>
        <taxon>Tracheophyta</taxon>
        <taxon>Spermatophyta</taxon>
        <taxon>Magnoliopsida</taxon>
        <taxon>Liliopsida</taxon>
        <taxon>Poales</taxon>
        <taxon>Poaceae</taxon>
        <taxon>BOP clade</taxon>
        <taxon>Pooideae</taxon>
        <taxon>Poodae</taxon>
        <taxon>Poeae</taxon>
        <taxon>Poeae Chloroplast Group 2 (Poeae type)</taxon>
        <taxon>Loliodinae</taxon>
        <taxon>Loliinae</taxon>
        <taxon>Lolium</taxon>
    </lineage>
</organism>
<dbReference type="PANTHER" id="PTHR33076">
    <property type="entry name" value="NON-SPECIFIC LIPID-TRANSFER PROTEIN 2-RELATED"/>
    <property type="match status" value="1"/>
</dbReference>
<feature type="region of interest" description="Disordered" evidence="2">
    <location>
        <begin position="1"/>
        <end position="47"/>
    </location>
</feature>
<dbReference type="Proteomes" id="UP001231189">
    <property type="component" value="Unassembled WGS sequence"/>
</dbReference>
<dbReference type="InterPro" id="IPR016140">
    <property type="entry name" value="Bifunc_inhib/LTP/seed_store"/>
</dbReference>
<evidence type="ECO:0000256" key="1">
    <source>
        <dbReference type="RuleBase" id="RU000628"/>
    </source>
</evidence>
<keyword evidence="6" id="KW-1185">Reference proteome</keyword>
<dbReference type="AlphaFoldDB" id="A0AAD8RQG2"/>
<comment type="function">
    <text evidence="1">Plant non-specific lipid-transfer proteins transfer phospholipids as well as galactolipids across membranes. May play a role in wax or cutin deposition in the cell walls of expanding epidermal cells and certain secretory tissues.</text>
</comment>
<dbReference type="Gene3D" id="1.10.110.10">
    <property type="entry name" value="Plant lipid-transfer and hydrophobic proteins"/>
    <property type="match status" value="1"/>
</dbReference>
<dbReference type="Pfam" id="PF00234">
    <property type="entry name" value="Tryp_alpha_amyl"/>
    <property type="match status" value="1"/>
</dbReference>
<feature type="transmembrane region" description="Helical" evidence="3">
    <location>
        <begin position="120"/>
        <end position="141"/>
    </location>
</feature>
<evidence type="ECO:0000256" key="2">
    <source>
        <dbReference type="SAM" id="MobiDB-lite"/>
    </source>
</evidence>
<sequence>MSLKAAQKPSRRPPVHAQNRKLRHSWRRRRGSADRGSDALHAGSLPAGPVETAADTLRVRAASAETQTCCIFGPGLRLRGRSDHFASCRWRGCETHLRPKGTQVDCQHEAIAHRALASEFYVHTYVVLMAAIALVVMLAAAPRAAVAINCGQVDSAVGPCLPFARGGPGPSPQCCNGVRTLHNQARSTFDRQTACNCLKGIAARVHDLNLANAAAIPSRCGVSIPYTISPSIDCARVR</sequence>
<evidence type="ECO:0000313" key="5">
    <source>
        <dbReference type="EMBL" id="KAK1629244.1"/>
    </source>
</evidence>
<keyword evidence="1" id="KW-0446">Lipid-binding</keyword>
<keyword evidence="3" id="KW-0472">Membrane</keyword>
<comment type="caution">
    <text evidence="5">The sequence shown here is derived from an EMBL/GenBank/DDBJ whole genome shotgun (WGS) entry which is preliminary data.</text>
</comment>
<dbReference type="GO" id="GO:0008289">
    <property type="term" value="F:lipid binding"/>
    <property type="evidence" value="ECO:0007669"/>
    <property type="project" value="UniProtKB-KW"/>
</dbReference>
<reference evidence="5" key="1">
    <citation type="submission" date="2023-07" db="EMBL/GenBank/DDBJ databases">
        <title>A chromosome-level genome assembly of Lolium multiflorum.</title>
        <authorList>
            <person name="Chen Y."/>
            <person name="Copetti D."/>
            <person name="Kolliker R."/>
            <person name="Studer B."/>
        </authorList>
    </citation>
    <scope>NUCLEOTIDE SEQUENCE</scope>
    <source>
        <strain evidence="5">02402/16</strain>
        <tissue evidence="5">Leaf</tissue>
    </source>
</reference>
<dbReference type="CDD" id="cd01960">
    <property type="entry name" value="nsLTP1"/>
    <property type="match status" value="1"/>
</dbReference>
<dbReference type="PROSITE" id="PS00597">
    <property type="entry name" value="PLANT_LTP"/>
    <property type="match status" value="1"/>
</dbReference>
<dbReference type="InterPro" id="IPR000528">
    <property type="entry name" value="Plant_nsLTP"/>
</dbReference>
<keyword evidence="1" id="KW-0813">Transport</keyword>
<dbReference type="PRINTS" id="PR00382">
    <property type="entry name" value="LIPIDTRNSFER"/>
</dbReference>
<dbReference type="GO" id="GO:0006869">
    <property type="term" value="P:lipid transport"/>
    <property type="evidence" value="ECO:0007669"/>
    <property type="project" value="InterPro"/>
</dbReference>
<keyword evidence="3" id="KW-0812">Transmembrane</keyword>
<feature type="domain" description="Bifunctional inhibitor/plant lipid transfer protein/seed storage helical" evidence="4">
    <location>
        <begin position="150"/>
        <end position="234"/>
    </location>
</feature>
<dbReference type="SMART" id="SM00499">
    <property type="entry name" value="AAI"/>
    <property type="match status" value="1"/>
</dbReference>
<evidence type="ECO:0000259" key="4">
    <source>
        <dbReference type="SMART" id="SM00499"/>
    </source>
</evidence>
<evidence type="ECO:0000256" key="3">
    <source>
        <dbReference type="SAM" id="Phobius"/>
    </source>
</evidence>
<dbReference type="InterPro" id="IPR036312">
    <property type="entry name" value="Bifun_inhib/LTP/seed_sf"/>
</dbReference>
<dbReference type="SUPFAM" id="SSF47699">
    <property type="entry name" value="Bifunctional inhibitor/lipid-transfer protein/seed storage 2S albumin"/>
    <property type="match status" value="1"/>
</dbReference>
<accession>A0AAD8RQG2</accession>
<evidence type="ECO:0000313" key="6">
    <source>
        <dbReference type="Proteomes" id="UP001231189"/>
    </source>
</evidence>
<name>A0AAD8RQG2_LOLMU</name>
<feature type="compositionally biased region" description="Basic residues" evidence="2">
    <location>
        <begin position="9"/>
        <end position="30"/>
    </location>
</feature>
<keyword evidence="3" id="KW-1133">Transmembrane helix</keyword>
<gene>
    <name evidence="5" type="ORF">QYE76_003559</name>
</gene>
<comment type="similarity">
    <text evidence="1">Belongs to the plant LTP family.</text>
</comment>
<protein>
    <recommendedName>
        <fullName evidence="1">Non-specific lipid-transfer protein</fullName>
    </recommendedName>
</protein>
<proteinExistence type="inferred from homology"/>
<dbReference type="EMBL" id="JAUUTY010000005">
    <property type="protein sequence ID" value="KAK1629244.1"/>
    <property type="molecule type" value="Genomic_DNA"/>
</dbReference>